<dbReference type="EMBL" id="LCYA01000052">
    <property type="protein sequence ID" value="KWV88530.1"/>
    <property type="molecule type" value="Genomic_DNA"/>
</dbReference>
<sequence>MQAIEQGILHHAVLDDMPKHLRMHTGRREVDLPSAAAVPYLHFAIGAGTPLYDAVPHAQALKNALAGRRQRAHPLFKRRSRFKRLDAQRAAVEQQHLQATALQRQRQGASDHSGPDNQHICAHVHIQACLAGGLRRT</sequence>
<evidence type="ECO:0000313" key="2">
    <source>
        <dbReference type="Proteomes" id="UP000061348"/>
    </source>
</evidence>
<proteinExistence type="predicted"/>
<organism evidence="1 2">
    <name type="scientific">Pseudomonas fluorescens</name>
    <dbReference type="NCBI Taxonomy" id="294"/>
    <lineage>
        <taxon>Bacteria</taxon>
        <taxon>Pseudomonadati</taxon>
        <taxon>Pseudomonadota</taxon>
        <taxon>Gammaproteobacteria</taxon>
        <taxon>Pseudomonadales</taxon>
        <taxon>Pseudomonadaceae</taxon>
        <taxon>Pseudomonas</taxon>
    </lineage>
</organism>
<protein>
    <submittedName>
        <fullName evidence="1">Uncharacterized protein</fullName>
    </submittedName>
</protein>
<dbReference type="Proteomes" id="UP000061348">
    <property type="component" value="Unassembled WGS sequence"/>
</dbReference>
<name>A0A109LJI3_PSEFL</name>
<evidence type="ECO:0000313" key="1">
    <source>
        <dbReference type="EMBL" id="KWV88530.1"/>
    </source>
</evidence>
<comment type="caution">
    <text evidence="1">The sequence shown here is derived from an EMBL/GenBank/DDBJ whole genome shotgun (WGS) entry which is preliminary data.</text>
</comment>
<gene>
    <name evidence="1" type="ORF">PFLmoz3_01425</name>
</gene>
<accession>A0A109LJI3</accession>
<dbReference type="PATRIC" id="fig|294.194.peg.1602"/>
<dbReference type="AlphaFoldDB" id="A0A109LJI3"/>
<reference evidence="1 2" key="1">
    <citation type="submission" date="2015-05" db="EMBL/GenBank/DDBJ databases">
        <title>A genomic and transcriptomic approach to investigate the blue pigment phenotype in Pseudomonas fluorescens.</title>
        <authorList>
            <person name="Andreani N.A."/>
            <person name="Cardazzo B."/>
        </authorList>
    </citation>
    <scope>NUCLEOTIDE SEQUENCE [LARGE SCALE GENOMIC DNA]</scope>
    <source>
        <strain evidence="1 2">Ps_22</strain>
    </source>
</reference>